<evidence type="ECO:0000313" key="1">
    <source>
        <dbReference type="EMBL" id="CAE6446368.1"/>
    </source>
</evidence>
<proteinExistence type="predicted"/>
<name>A0A8H3B395_9AGAM</name>
<dbReference type="AlphaFoldDB" id="A0A8H3B395"/>
<gene>
    <name evidence="1" type="ORF">RDB_LOCUS60397</name>
</gene>
<organism evidence="1 2">
    <name type="scientific">Rhizoctonia solani</name>
    <dbReference type="NCBI Taxonomy" id="456999"/>
    <lineage>
        <taxon>Eukaryota</taxon>
        <taxon>Fungi</taxon>
        <taxon>Dikarya</taxon>
        <taxon>Basidiomycota</taxon>
        <taxon>Agaricomycotina</taxon>
        <taxon>Agaricomycetes</taxon>
        <taxon>Cantharellales</taxon>
        <taxon>Ceratobasidiaceae</taxon>
        <taxon>Rhizoctonia</taxon>
    </lineage>
</organism>
<reference evidence="1" key="1">
    <citation type="submission" date="2021-01" db="EMBL/GenBank/DDBJ databases">
        <authorList>
            <person name="Kaushik A."/>
        </authorList>
    </citation>
    <scope>NUCLEOTIDE SEQUENCE</scope>
    <source>
        <strain evidence="1">AG3-1AP</strain>
    </source>
</reference>
<accession>A0A8H3B395</accession>
<dbReference type="Proteomes" id="UP000663831">
    <property type="component" value="Unassembled WGS sequence"/>
</dbReference>
<sequence>MPDVYSGWTMTILEAEAWRASAHCPDKYKSGKPYTMGDVSALHALLERFLTDLGVKKYVFPEIIHRPAKNSTLSRNSSPQLARLADRVNCGPNVRLIESILRRLANAL</sequence>
<evidence type="ECO:0000313" key="2">
    <source>
        <dbReference type="Proteomes" id="UP000663831"/>
    </source>
</evidence>
<comment type="caution">
    <text evidence="1">The sequence shown here is derived from an EMBL/GenBank/DDBJ whole genome shotgun (WGS) entry which is preliminary data.</text>
</comment>
<dbReference type="EMBL" id="CAJMWV010001796">
    <property type="protein sequence ID" value="CAE6446368.1"/>
    <property type="molecule type" value="Genomic_DNA"/>
</dbReference>
<dbReference type="OrthoDB" id="3175476at2759"/>
<protein>
    <submittedName>
        <fullName evidence="1">Uncharacterized protein</fullName>
    </submittedName>
</protein>